<keyword evidence="3" id="KW-1185">Reference proteome</keyword>
<evidence type="ECO:0000259" key="1">
    <source>
        <dbReference type="PROSITE" id="PS51819"/>
    </source>
</evidence>
<dbReference type="EMBL" id="SMTF01000005">
    <property type="protein sequence ID" value="TDK24335.1"/>
    <property type="molecule type" value="Genomic_DNA"/>
</dbReference>
<dbReference type="SUPFAM" id="SSF54593">
    <property type="entry name" value="Glyoxalase/Bleomycin resistance protein/Dihydroxybiphenyl dioxygenase"/>
    <property type="match status" value="1"/>
</dbReference>
<dbReference type="Gene3D" id="3.10.180.10">
    <property type="entry name" value="2,3-Dihydroxybiphenyl 1,2-Dioxygenase, domain 1"/>
    <property type="match status" value="1"/>
</dbReference>
<accession>A0A4R5TSU8</accession>
<dbReference type="Pfam" id="PF00903">
    <property type="entry name" value="Glyoxalase"/>
    <property type="match status" value="1"/>
</dbReference>
<dbReference type="InterPro" id="IPR029068">
    <property type="entry name" value="Glyas_Bleomycin-R_OHBP_Dase"/>
</dbReference>
<dbReference type="AlphaFoldDB" id="A0A4R5TSU8"/>
<reference evidence="2 3" key="1">
    <citation type="submission" date="2019-03" db="EMBL/GenBank/DDBJ databases">
        <title>Luteimonas zhaokaii sp.nov., isolated from the rectal contents of Plateau pika in Yushu, Qinghai Province, China.</title>
        <authorList>
            <person name="Zhang G."/>
        </authorList>
    </citation>
    <scope>NUCLEOTIDE SEQUENCE [LARGE SCALE GENOMIC DNA]</scope>
    <source>
        <strain evidence="2 3">B9</strain>
    </source>
</reference>
<name>A0A4R5TSU8_9GAMM</name>
<evidence type="ECO:0000313" key="2">
    <source>
        <dbReference type="EMBL" id="TDK24335.1"/>
    </source>
</evidence>
<sequence>MTTMRFRGLTPMLRTPDLHGSIAFYVDRLGFTLHSHSETDGWASLRRDDIELMLATPNAHTGHAKPAFTGSLYFRLDDGPAIDALWSSVQGKVHTCYPPETFPYGMREFGIYDDNGYLLQFGAPAVPGHP</sequence>
<dbReference type="PROSITE" id="PS51819">
    <property type="entry name" value="VOC"/>
    <property type="match status" value="1"/>
</dbReference>
<proteinExistence type="predicted"/>
<dbReference type="InterPro" id="IPR004360">
    <property type="entry name" value="Glyas_Fos-R_dOase_dom"/>
</dbReference>
<protein>
    <submittedName>
        <fullName evidence="2">Bleomycin resistance family protein</fullName>
    </submittedName>
</protein>
<comment type="caution">
    <text evidence="2">The sequence shown here is derived from an EMBL/GenBank/DDBJ whole genome shotgun (WGS) entry which is preliminary data.</text>
</comment>
<gene>
    <name evidence="2" type="ORF">E2F46_08580</name>
</gene>
<dbReference type="Proteomes" id="UP000294796">
    <property type="component" value="Unassembled WGS sequence"/>
</dbReference>
<evidence type="ECO:0000313" key="3">
    <source>
        <dbReference type="Proteomes" id="UP000294796"/>
    </source>
</evidence>
<feature type="domain" description="VOC" evidence="1">
    <location>
        <begin position="5"/>
        <end position="124"/>
    </location>
</feature>
<organism evidence="2 3">
    <name type="scientific">Luteimonas aestuarii</name>
    <dbReference type="NCBI Taxonomy" id="453837"/>
    <lineage>
        <taxon>Bacteria</taxon>
        <taxon>Pseudomonadati</taxon>
        <taxon>Pseudomonadota</taxon>
        <taxon>Gammaproteobacteria</taxon>
        <taxon>Lysobacterales</taxon>
        <taxon>Lysobacteraceae</taxon>
        <taxon>Luteimonas</taxon>
    </lineage>
</organism>
<dbReference type="InterPro" id="IPR037523">
    <property type="entry name" value="VOC_core"/>
</dbReference>
<dbReference type="OrthoDB" id="9803104at2"/>